<dbReference type="InterPro" id="IPR000873">
    <property type="entry name" value="AMP-dep_synth/lig_dom"/>
</dbReference>
<evidence type="ECO:0000313" key="2">
    <source>
        <dbReference type="EMBL" id="SCZ78653.1"/>
    </source>
</evidence>
<gene>
    <name evidence="2" type="ORF">SAMN02910350_01380</name>
</gene>
<dbReference type="Gene3D" id="3.30.300.30">
    <property type="match status" value="1"/>
</dbReference>
<dbReference type="PROSITE" id="PS00455">
    <property type="entry name" value="AMP_BINDING"/>
    <property type="match status" value="1"/>
</dbReference>
<dbReference type="GO" id="GO:0043041">
    <property type="term" value="P:amino acid activation for nonribosomal peptide biosynthetic process"/>
    <property type="evidence" value="ECO:0007669"/>
    <property type="project" value="TreeGrafter"/>
</dbReference>
<protein>
    <submittedName>
        <fullName evidence="2">Amino acid adenylation domain-containing protein</fullName>
    </submittedName>
</protein>
<reference evidence="2 3" key="1">
    <citation type="submission" date="2016-10" db="EMBL/GenBank/DDBJ databases">
        <authorList>
            <person name="de Groot N.N."/>
        </authorList>
    </citation>
    <scope>NUCLEOTIDE SEQUENCE [LARGE SCALE GENOMIC DNA]</scope>
    <source>
        <strain evidence="2 3">DSM 10317</strain>
    </source>
</reference>
<accession>A0A1G5RX84</accession>
<dbReference type="GO" id="GO:0031177">
    <property type="term" value="F:phosphopantetheine binding"/>
    <property type="evidence" value="ECO:0007669"/>
    <property type="project" value="TreeGrafter"/>
</dbReference>
<dbReference type="AlphaFoldDB" id="A0A1G5RX84"/>
<dbReference type="SUPFAM" id="SSF56801">
    <property type="entry name" value="Acetyl-CoA synthetase-like"/>
    <property type="match status" value="1"/>
</dbReference>
<evidence type="ECO:0000259" key="1">
    <source>
        <dbReference type="Pfam" id="PF00501"/>
    </source>
</evidence>
<feature type="domain" description="AMP-dependent synthetase/ligase" evidence="1">
    <location>
        <begin position="9"/>
        <end position="367"/>
    </location>
</feature>
<dbReference type="InterPro" id="IPR045851">
    <property type="entry name" value="AMP-bd_C_sf"/>
</dbReference>
<dbReference type="Proteomes" id="UP000199428">
    <property type="component" value="Unassembled WGS sequence"/>
</dbReference>
<dbReference type="Gene3D" id="3.40.50.12780">
    <property type="entry name" value="N-terminal domain of ligase-like"/>
    <property type="match status" value="1"/>
</dbReference>
<dbReference type="PANTHER" id="PTHR45527:SF1">
    <property type="entry name" value="FATTY ACID SYNTHASE"/>
    <property type="match status" value="1"/>
</dbReference>
<dbReference type="RefSeq" id="WP_090162305.1">
    <property type="nucleotide sequence ID" value="NZ_FMWK01000006.1"/>
</dbReference>
<organism evidence="2 3">
    <name type="scientific">Pseudobutyrivibrio xylanivorans</name>
    <dbReference type="NCBI Taxonomy" id="185007"/>
    <lineage>
        <taxon>Bacteria</taxon>
        <taxon>Bacillati</taxon>
        <taxon>Bacillota</taxon>
        <taxon>Clostridia</taxon>
        <taxon>Lachnospirales</taxon>
        <taxon>Lachnospiraceae</taxon>
        <taxon>Pseudobutyrivibrio</taxon>
    </lineage>
</organism>
<name>A0A1G5RX84_PSEXY</name>
<dbReference type="GO" id="GO:0005737">
    <property type="term" value="C:cytoplasm"/>
    <property type="evidence" value="ECO:0007669"/>
    <property type="project" value="TreeGrafter"/>
</dbReference>
<proteinExistence type="predicted"/>
<dbReference type="GO" id="GO:0044550">
    <property type="term" value="P:secondary metabolite biosynthetic process"/>
    <property type="evidence" value="ECO:0007669"/>
    <property type="project" value="TreeGrafter"/>
</dbReference>
<evidence type="ECO:0000313" key="3">
    <source>
        <dbReference type="Proteomes" id="UP000199428"/>
    </source>
</evidence>
<dbReference type="Pfam" id="PF00501">
    <property type="entry name" value="AMP-binding"/>
    <property type="match status" value="1"/>
</dbReference>
<dbReference type="PANTHER" id="PTHR45527">
    <property type="entry name" value="NONRIBOSOMAL PEPTIDE SYNTHETASE"/>
    <property type="match status" value="1"/>
</dbReference>
<dbReference type="InterPro" id="IPR020845">
    <property type="entry name" value="AMP-binding_CS"/>
</dbReference>
<dbReference type="InterPro" id="IPR042099">
    <property type="entry name" value="ANL_N_sf"/>
</dbReference>
<sequence length="508" mass="56346">MKNILEWLENSTAKYPNKTVYSNLEYSLTFDEVSCLAKSVGSAIINASLPEGPVAVVMGKEPKMIASYLGVAYSGRIYAPIDVTLPIKRLNSIFDNLEPAAVVTSEALKEKVQGILEQVGKSEVKVLTVEELEKTPADQEKLDVVRENMTELDPLYIIYTSGSSGVPKGVIASHRNVICYIRAYVKVMGITDEDILGNQSPLDYIAAIRDIYIPLYTGASSFLTPKEFFMQPNKLFDALNNAGVTSIGWTSSSMTLLDTLHAFKNDTLKTVNKVCFSGSVMTKPVLEYWTANLPNAKFVNQYGPTEATASCTYYVVDEHTMEYDSVPIGKAYDDYKIILIDEDGKVPAEGELGEICVTGPTLALGYYKNLERTNQDFIQNPVNNRYRELIYKTGDVGRILPDGNIEFHGRKDRQIKHMGHRVELDEIEAAAATIAGVGENAVIYDDKNEVLVLYYVGEATIKELSAGLRGIIPGFMVPRKMINLESMPKLPNSKIDLKELERMYSNEG</sequence>
<dbReference type="EMBL" id="FMWK01000006">
    <property type="protein sequence ID" value="SCZ78653.1"/>
    <property type="molecule type" value="Genomic_DNA"/>
</dbReference>